<keyword evidence="2" id="KW-1185">Reference proteome</keyword>
<proteinExistence type="predicted"/>
<dbReference type="EMBL" id="CP002961">
    <property type="protein sequence ID" value="AFK04146.1"/>
    <property type="molecule type" value="Genomic_DNA"/>
</dbReference>
<dbReference type="Proteomes" id="UP000002875">
    <property type="component" value="Chromosome"/>
</dbReference>
<name>A0ABN4APQ3_EMTOG</name>
<reference evidence="1 2" key="1">
    <citation type="submission" date="2011-07" db="EMBL/GenBank/DDBJ databases">
        <title>The complete genome of chromosome of Emticicia oligotrophica DSM 17448.</title>
        <authorList>
            <consortium name="US DOE Joint Genome Institute (JGI-PGF)"/>
            <person name="Lucas S."/>
            <person name="Han J."/>
            <person name="Lapidus A."/>
            <person name="Bruce D."/>
            <person name="Goodwin L."/>
            <person name="Pitluck S."/>
            <person name="Peters L."/>
            <person name="Kyrpides N."/>
            <person name="Mavromatis K."/>
            <person name="Ivanova N."/>
            <person name="Ovchinnikova G."/>
            <person name="Teshima H."/>
            <person name="Detter J.C."/>
            <person name="Tapia R."/>
            <person name="Han C."/>
            <person name="Land M."/>
            <person name="Hauser L."/>
            <person name="Markowitz V."/>
            <person name="Cheng J.-F."/>
            <person name="Hugenholtz P."/>
            <person name="Woyke T."/>
            <person name="Wu D."/>
            <person name="Tindall B."/>
            <person name="Pomrenke H."/>
            <person name="Brambilla E."/>
            <person name="Klenk H.-P."/>
            <person name="Eisen J.A."/>
        </authorList>
    </citation>
    <scope>NUCLEOTIDE SEQUENCE [LARGE SCALE GENOMIC DNA]</scope>
    <source>
        <strain evidence="1 2">DSM 17448</strain>
    </source>
</reference>
<evidence type="ECO:0000313" key="1">
    <source>
        <dbReference type="EMBL" id="AFK04146.1"/>
    </source>
</evidence>
<sequence>MKSINFTLKEVMLFLLFIGITVIAKAQSTVVAGTMSVKYSVTDLKYHVYFTPTSSGSGSIGNGSSISITAPAGNTLTFTNFTSVTSNWVQGGINKVGGGTPGTGSSSLSYWNFYTNTDYGVNFVAGTPVELFNFSSAGSCNGSSLNINTSTDTQIESAQYGSVILDLSGSVNQAGDLTLTNVDSPNSAFCVPPSPSMSCTTNTLSPNVFTLGTPSTSTYTIALSNITPGVYRFAQTSAGNFTTVPELYNITLVANQTSVQIPIKYDGGGAVGSQNLTLIMIDPNVNETTASCTQTATINAAAVVSVSNPTIPKTVSTNSGQQTGTASTEMNPSGATSYIYSIIACSPTPAGTTALPASSNLIMTNPNNGVYSYTTPTTAGTYSYCIKVCDANNSNNCATTTYTLNVSAVCNAGSVAPSVR</sequence>
<dbReference type="RefSeq" id="WP_015029840.1">
    <property type="nucleotide sequence ID" value="NC_018748.1"/>
</dbReference>
<accession>A0ABN4APQ3</accession>
<organism evidence="1 2">
    <name type="scientific">Emticicia oligotrophica (strain DSM 17448 / CIP 109782 / MTCC 6937 / GPTSA100-15)</name>
    <dbReference type="NCBI Taxonomy" id="929562"/>
    <lineage>
        <taxon>Bacteria</taxon>
        <taxon>Pseudomonadati</taxon>
        <taxon>Bacteroidota</taxon>
        <taxon>Cytophagia</taxon>
        <taxon>Cytophagales</taxon>
        <taxon>Leadbetterellaceae</taxon>
        <taxon>Emticicia</taxon>
    </lineage>
</organism>
<protein>
    <submittedName>
        <fullName evidence="1">Uncharacterized protein</fullName>
    </submittedName>
</protein>
<gene>
    <name evidence="1" type="ordered locus">Emtol_3013</name>
</gene>
<evidence type="ECO:0000313" key="2">
    <source>
        <dbReference type="Proteomes" id="UP000002875"/>
    </source>
</evidence>